<name>A0ABX0QGS8_9BACT</name>
<dbReference type="PANTHER" id="PTHR30595:SF6">
    <property type="entry name" value="SCHLAFEN ALBA-2 DOMAIN-CONTAINING PROTEIN"/>
    <property type="match status" value="1"/>
</dbReference>
<gene>
    <name evidence="2" type="ORF">F7231_13010</name>
</gene>
<dbReference type="InterPro" id="IPR038461">
    <property type="entry name" value="Schlafen_AlbA_2_dom_sf"/>
</dbReference>
<dbReference type="InterPro" id="IPR036390">
    <property type="entry name" value="WH_DNA-bd_sf"/>
</dbReference>
<protein>
    <submittedName>
        <fullName evidence="2">ATP-binding protein</fullName>
    </submittedName>
</protein>
<keyword evidence="2" id="KW-0547">Nucleotide-binding</keyword>
<dbReference type="InterPro" id="IPR036388">
    <property type="entry name" value="WH-like_DNA-bd_sf"/>
</dbReference>
<evidence type="ECO:0000259" key="1">
    <source>
        <dbReference type="Pfam" id="PF04326"/>
    </source>
</evidence>
<dbReference type="Pfam" id="PF04326">
    <property type="entry name" value="SLFN_AlbA_2"/>
    <property type="match status" value="1"/>
</dbReference>
<sequence>MAASSLADLIAQGEGTQLEFKSTLSTPYRIARTLTAFSNTSGGTLLIGVADDGKIVGIDSEYREMQKIERATDFLIEPPIAVSYEVRRQDGKTVLLLTITESDEKPHTALNERGDRTIYVRQRDKSVPTTRLMLDFHAVDKQLMQTPMVKNLLQFLRKNDSITADRMAKLVNISAYRATKLLRELTTQGILLMVDKPRPARYSLK</sequence>
<keyword evidence="3" id="KW-1185">Reference proteome</keyword>
<reference evidence="3" key="2">
    <citation type="submission" date="2023-07" db="EMBL/GenBank/DDBJ databases">
        <authorList>
            <person name="Jung D.-H."/>
        </authorList>
    </citation>
    <scope>NUCLEOTIDE SEQUENCE [LARGE SCALE GENOMIC DNA]</scope>
    <source>
        <strain evidence="3">JA-25</strain>
    </source>
</reference>
<keyword evidence="2" id="KW-0067">ATP-binding</keyword>
<dbReference type="GO" id="GO:0005524">
    <property type="term" value="F:ATP binding"/>
    <property type="evidence" value="ECO:0007669"/>
    <property type="project" value="UniProtKB-KW"/>
</dbReference>
<organism evidence="2 3">
    <name type="scientific">Fibrivirga algicola</name>
    <dbReference type="NCBI Taxonomy" id="2950420"/>
    <lineage>
        <taxon>Bacteria</taxon>
        <taxon>Pseudomonadati</taxon>
        <taxon>Bacteroidota</taxon>
        <taxon>Cytophagia</taxon>
        <taxon>Cytophagales</taxon>
        <taxon>Spirosomataceae</taxon>
        <taxon>Fibrivirga</taxon>
    </lineage>
</organism>
<dbReference type="RefSeq" id="WP_166692204.1">
    <property type="nucleotide sequence ID" value="NZ_WAEL01000004.1"/>
</dbReference>
<dbReference type="Proteomes" id="UP000606008">
    <property type="component" value="Unassembled WGS sequence"/>
</dbReference>
<dbReference type="Gene3D" id="1.10.10.10">
    <property type="entry name" value="Winged helix-like DNA-binding domain superfamily/Winged helix DNA-binding domain"/>
    <property type="match status" value="1"/>
</dbReference>
<dbReference type="EMBL" id="WAEL01000004">
    <property type="protein sequence ID" value="NID11093.1"/>
    <property type="molecule type" value="Genomic_DNA"/>
</dbReference>
<dbReference type="PANTHER" id="PTHR30595">
    <property type="entry name" value="GLPR-RELATED TRANSCRIPTIONAL REPRESSOR"/>
    <property type="match status" value="1"/>
</dbReference>
<dbReference type="SUPFAM" id="SSF46785">
    <property type="entry name" value="Winged helix' DNA-binding domain"/>
    <property type="match status" value="1"/>
</dbReference>
<proteinExistence type="predicted"/>
<feature type="domain" description="Schlafen AlbA-2" evidence="1">
    <location>
        <begin position="14"/>
        <end position="128"/>
    </location>
</feature>
<dbReference type="InterPro" id="IPR007421">
    <property type="entry name" value="Schlafen_AlbA_2_dom"/>
</dbReference>
<comment type="caution">
    <text evidence="2">The sequence shown here is derived from an EMBL/GenBank/DDBJ whole genome shotgun (WGS) entry which is preliminary data.</text>
</comment>
<accession>A0ABX0QGS8</accession>
<evidence type="ECO:0000313" key="2">
    <source>
        <dbReference type="EMBL" id="NID11093.1"/>
    </source>
</evidence>
<reference evidence="3" key="1">
    <citation type="submission" date="2019-09" db="EMBL/GenBank/DDBJ databases">
        <authorList>
            <person name="Jung D.-H."/>
        </authorList>
    </citation>
    <scope>NUCLEOTIDE SEQUENCE [LARGE SCALE GENOMIC DNA]</scope>
    <source>
        <strain evidence="3">JA-25</strain>
    </source>
</reference>
<evidence type="ECO:0000313" key="3">
    <source>
        <dbReference type="Proteomes" id="UP000606008"/>
    </source>
</evidence>
<dbReference type="Gene3D" id="3.30.950.30">
    <property type="entry name" value="Schlafen, AAA domain"/>
    <property type="match status" value="1"/>
</dbReference>